<feature type="non-terminal residue" evidence="1">
    <location>
        <position position="1"/>
    </location>
</feature>
<accession>A0A383EWM9</accession>
<dbReference type="EMBL" id="UINC01229218">
    <property type="protein sequence ID" value="SVE60843.1"/>
    <property type="molecule type" value="Genomic_DNA"/>
</dbReference>
<evidence type="ECO:0000313" key="1">
    <source>
        <dbReference type="EMBL" id="SVE60843.1"/>
    </source>
</evidence>
<name>A0A383EWM9_9ZZZZ</name>
<proteinExistence type="predicted"/>
<protein>
    <submittedName>
        <fullName evidence="1">Uncharacterized protein</fullName>
    </submittedName>
</protein>
<reference evidence="1" key="1">
    <citation type="submission" date="2018-05" db="EMBL/GenBank/DDBJ databases">
        <authorList>
            <person name="Lanie J.A."/>
            <person name="Ng W.-L."/>
            <person name="Kazmierczak K.M."/>
            <person name="Andrzejewski T.M."/>
            <person name="Davidsen T.M."/>
            <person name="Wayne K.J."/>
            <person name="Tettelin H."/>
            <person name="Glass J.I."/>
            <person name="Rusch D."/>
            <person name="Podicherti R."/>
            <person name="Tsui H.-C.T."/>
            <person name="Winkler M.E."/>
        </authorList>
    </citation>
    <scope>NUCLEOTIDE SEQUENCE</scope>
</reference>
<gene>
    <name evidence="1" type="ORF">METZ01_LOCUS513697</name>
</gene>
<dbReference type="AlphaFoldDB" id="A0A383EWM9"/>
<sequence length="209" mass="22199">EAKGVAEGKSVEAVKLAEAKGAKEMGLAAALAKTEMAKAIELFNKASQEHEEFRLELDKDKAVELADIAVKKDIADAQARVVGEALKSANIDLVGGEQDFFDRVVGSVSQGKVVDRLVDSSQTITDVKNTFFNGDPDYLKNKLAGWIKTTGLKTEDVKNLTISALLASMVSKTDDNSLRGLMKTAQKAVRGTEIGSSLASTILGDKAGK</sequence>
<organism evidence="1">
    <name type="scientific">marine metagenome</name>
    <dbReference type="NCBI Taxonomy" id="408172"/>
    <lineage>
        <taxon>unclassified sequences</taxon>
        <taxon>metagenomes</taxon>
        <taxon>ecological metagenomes</taxon>
    </lineage>
</organism>